<sequence length="111" mass="12089">MPRWVWFLPLGLLLLATAGLGFRYGWALMTLTETDVITAYAQRYLADRPGGGARLTDCVAYPGEAPGIWLRVVCAPPGDPAQSYEYQVNRLGHLVRALSPQTSGTLRGPSI</sequence>
<dbReference type="AlphaFoldDB" id="A0A0P1GEQ2"/>
<reference evidence="1 2" key="1">
    <citation type="submission" date="2015-09" db="EMBL/GenBank/DDBJ databases">
        <authorList>
            <consortium name="Swine Surveillance"/>
        </authorList>
    </citation>
    <scope>NUCLEOTIDE SEQUENCE [LARGE SCALE GENOMIC DNA]</scope>
    <source>
        <strain evidence="1 2">CECT 7648</strain>
    </source>
</reference>
<evidence type="ECO:0000313" key="2">
    <source>
        <dbReference type="Proteomes" id="UP000054935"/>
    </source>
</evidence>
<dbReference type="EMBL" id="CYSE01000005">
    <property type="protein sequence ID" value="CUH80248.1"/>
    <property type="molecule type" value="Genomic_DNA"/>
</dbReference>
<name>A0A0P1GEQ2_9RHOB</name>
<dbReference type="OrthoDB" id="7874631at2"/>
<proteinExistence type="predicted"/>
<keyword evidence="2" id="KW-1185">Reference proteome</keyword>
<organism evidence="1 2">
    <name type="scientific">Tropicibacter naphthalenivorans</name>
    <dbReference type="NCBI Taxonomy" id="441103"/>
    <lineage>
        <taxon>Bacteria</taxon>
        <taxon>Pseudomonadati</taxon>
        <taxon>Pseudomonadota</taxon>
        <taxon>Alphaproteobacteria</taxon>
        <taxon>Rhodobacterales</taxon>
        <taxon>Roseobacteraceae</taxon>
        <taxon>Tropicibacter</taxon>
    </lineage>
</organism>
<accession>A0A0P1GEQ2</accession>
<dbReference type="STRING" id="441103.TRN7648_02893"/>
<gene>
    <name evidence="1" type="ORF">TRN7648_02893</name>
</gene>
<protein>
    <submittedName>
        <fullName evidence="1">Uncharacterized protein</fullName>
    </submittedName>
</protein>
<dbReference type="RefSeq" id="WP_058248378.1">
    <property type="nucleotide sequence ID" value="NZ_CYSE01000005.1"/>
</dbReference>
<evidence type="ECO:0000313" key="1">
    <source>
        <dbReference type="EMBL" id="CUH80248.1"/>
    </source>
</evidence>
<dbReference type="Proteomes" id="UP000054935">
    <property type="component" value="Unassembled WGS sequence"/>
</dbReference>